<dbReference type="AlphaFoldDB" id="A0A6N6VR22"/>
<comment type="caution">
    <text evidence="1">The sequence shown here is derived from an EMBL/GenBank/DDBJ whole genome shotgun (WGS) entry which is preliminary data.</text>
</comment>
<proteinExistence type="predicted"/>
<keyword evidence="2" id="KW-1185">Reference proteome</keyword>
<evidence type="ECO:0000313" key="2">
    <source>
        <dbReference type="Proteomes" id="UP000437748"/>
    </source>
</evidence>
<accession>A0A6N6VR22</accession>
<sequence>MAQKKDQKWIPINNVKEMSHYFDKYEGFIRSHDGHRVSNEELEKVIKEILVKNVSFKNLKA</sequence>
<reference evidence="1 2" key="1">
    <citation type="submission" date="2019-10" db="EMBL/GenBank/DDBJ databases">
        <title>New species of Slilvanegrellaceae.</title>
        <authorList>
            <person name="Pitt A."/>
            <person name="Hahn M.W."/>
        </authorList>
    </citation>
    <scope>NUCLEOTIDE SEQUENCE [LARGE SCALE GENOMIC DNA]</scope>
    <source>
        <strain evidence="1 2">SP-Ram-0.45-NSY-1</strain>
    </source>
</reference>
<organism evidence="1 2">
    <name type="scientific">Silvanigrella paludirubra</name>
    <dbReference type="NCBI Taxonomy" id="2499159"/>
    <lineage>
        <taxon>Bacteria</taxon>
        <taxon>Pseudomonadati</taxon>
        <taxon>Bdellovibrionota</taxon>
        <taxon>Oligoflexia</taxon>
        <taxon>Silvanigrellales</taxon>
        <taxon>Silvanigrellaceae</taxon>
        <taxon>Silvanigrella</taxon>
    </lineage>
</organism>
<protein>
    <submittedName>
        <fullName evidence="1">Uncharacterized protein</fullName>
    </submittedName>
</protein>
<evidence type="ECO:0000313" key="1">
    <source>
        <dbReference type="EMBL" id="KAB8037802.1"/>
    </source>
</evidence>
<dbReference type="EMBL" id="WFLM01000004">
    <property type="protein sequence ID" value="KAB8037802.1"/>
    <property type="molecule type" value="Genomic_DNA"/>
</dbReference>
<dbReference type="RefSeq" id="WP_153420879.1">
    <property type="nucleotide sequence ID" value="NZ_WFLM01000004.1"/>
</dbReference>
<name>A0A6N6VR22_9BACT</name>
<dbReference type="OrthoDB" id="9784774at2"/>
<gene>
    <name evidence="1" type="ORF">GCL60_11550</name>
</gene>
<dbReference type="Proteomes" id="UP000437748">
    <property type="component" value="Unassembled WGS sequence"/>
</dbReference>